<comment type="catalytic activity">
    <reaction evidence="13 14">
        <text>di-trans,octa-cis-undecaprenyl diphosphate + H2O = di-trans,octa-cis-undecaprenyl phosphate + phosphate + H(+)</text>
        <dbReference type="Rhea" id="RHEA:28094"/>
        <dbReference type="ChEBI" id="CHEBI:15377"/>
        <dbReference type="ChEBI" id="CHEBI:15378"/>
        <dbReference type="ChEBI" id="CHEBI:43474"/>
        <dbReference type="ChEBI" id="CHEBI:58405"/>
        <dbReference type="ChEBI" id="CHEBI:60392"/>
        <dbReference type="EC" id="3.6.1.27"/>
    </reaction>
</comment>
<keyword evidence="8 14" id="KW-1133">Transmembrane helix</keyword>
<evidence type="ECO:0000256" key="10">
    <source>
        <dbReference type="ARBA" id="ARBA00023251"/>
    </source>
</evidence>
<comment type="function">
    <text evidence="14">Catalyzes the dephosphorylation of undecaprenyl diphosphate (UPP). Confers resistance to bacitracin.</text>
</comment>
<dbReference type="STRING" id="595536.GCA_000178815_04305"/>
<dbReference type="InterPro" id="IPR003824">
    <property type="entry name" value="UppP"/>
</dbReference>
<dbReference type="EC" id="3.6.1.27" evidence="3 14"/>
<dbReference type="EMBL" id="CP023737">
    <property type="protein sequence ID" value="ATQ67197.1"/>
    <property type="molecule type" value="Genomic_DNA"/>
</dbReference>
<keyword evidence="7 14" id="KW-0378">Hydrolase</keyword>
<keyword evidence="10 14" id="KW-0046">Antibiotic resistance</keyword>
<sequence length="290" mass="30683">MASACTAGLDTGFIELGYAKVAALGVVQGITELLPISSTAHMRIVPALLGWKDPGSAFSAAMQLAALAAVVSYFWGDIRSLAIGSTRALLRRDFRDWSFRFVVWIALATIPIVIAGIALSHTLNACGSPLRSLPVIGISCLVMAALLAIAELYCNHSRTLDHVSLKDALIVGFAQVGALIPGVSRSGSTLTAALFLDLKREQAAQFSFLLGLPTITVAGVKELYELYKAHLDAQGWSLLAVGLVVASISAFAAIWGLLRILERFSAWPFVAYRAFIGIVLLVGASTGLLV</sequence>
<dbReference type="HAMAP" id="MF_01006">
    <property type="entry name" value="Undec_diphosphatase"/>
    <property type="match status" value="1"/>
</dbReference>
<comment type="miscellaneous">
    <text evidence="14">Bacitracin is thought to be involved in the inhibition of peptidoglycan synthesis by sequestering undecaprenyl diphosphate, thereby reducing the pool of lipid carrier available.</text>
</comment>
<keyword evidence="14" id="KW-0133">Cell shape</keyword>
<feature type="transmembrane region" description="Helical" evidence="14">
    <location>
        <begin position="236"/>
        <end position="258"/>
    </location>
</feature>
<evidence type="ECO:0000256" key="9">
    <source>
        <dbReference type="ARBA" id="ARBA00023136"/>
    </source>
</evidence>
<evidence type="ECO:0000256" key="2">
    <source>
        <dbReference type="ARBA" id="ARBA00010621"/>
    </source>
</evidence>
<dbReference type="AlphaFoldDB" id="A0A2D2CWS7"/>
<evidence type="ECO:0000256" key="3">
    <source>
        <dbReference type="ARBA" id="ARBA00012374"/>
    </source>
</evidence>
<dbReference type="GO" id="GO:0071555">
    <property type="term" value="P:cell wall organization"/>
    <property type="evidence" value="ECO:0007669"/>
    <property type="project" value="UniProtKB-KW"/>
</dbReference>
<keyword evidence="14" id="KW-0961">Cell wall biogenesis/degradation</keyword>
<protein>
    <recommendedName>
        <fullName evidence="4 14">Undecaprenyl-diphosphatase</fullName>
        <ecNumber evidence="3 14">3.6.1.27</ecNumber>
    </recommendedName>
    <alternativeName>
        <fullName evidence="12 14">Bacitracin resistance protein</fullName>
    </alternativeName>
    <alternativeName>
        <fullName evidence="11 14">Undecaprenyl pyrophosphate phosphatase</fullName>
    </alternativeName>
</protein>
<feature type="transmembrane region" description="Helical" evidence="14">
    <location>
        <begin position="270"/>
        <end position="289"/>
    </location>
</feature>
<evidence type="ECO:0000256" key="14">
    <source>
        <dbReference type="HAMAP-Rule" id="MF_01006"/>
    </source>
</evidence>
<feature type="transmembrane region" description="Helical" evidence="14">
    <location>
        <begin position="203"/>
        <end position="224"/>
    </location>
</feature>
<organism evidence="15 16">
    <name type="scientific">Methylosinus trichosporium (strain ATCC 35070 / NCIMB 11131 / UNIQEM 75 / OB3b)</name>
    <dbReference type="NCBI Taxonomy" id="595536"/>
    <lineage>
        <taxon>Bacteria</taxon>
        <taxon>Pseudomonadati</taxon>
        <taxon>Pseudomonadota</taxon>
        <taxon>Alphaproteobacteria</taxon>
        <taxon>Hyphomicrobiales</taxon>
        <taxon>Methylocystaceae</taxon>
        <taxon>Methylosinus</taxon>
    </lineage>
</organism>
<feature type="transmembrane region" description="Helical" evidence="14">
    <location>
        <begin position="57"/>
        <end position="76"/>
    </location>
</feature>
<keyword evidence="6 14" id="KW-0812">Transmembrane</keyword>
<keyword evidence="16" id="KW-1185">Reference proteome</keyword>
<evidence type="ECO:0000313" key="16">
    <source>
        <dbReference type="Proteomes" id="UP000230709"/>
    </source>
</evidence>
<dbReference type="GO" id="GO:0050380">
    <property type="term" value="F:undecaprenyl-diphosphatase activity"/>
    <property type="evidence" value="ECO:0007669"/>
    <property type="project" value="UniProtKB-UniRule"/>
</dbReference>
<gene>
    <name evidence="14 15" type="primary">uppP</name>
    <name evidence="15" type="ORF">CQW49_04285</name>
</gene>
<evidence type="ECO:0000256" key="5">
    <source>
        <dbReference type="ARBA" id="ARBA00022475"/>
    </source>
</evidence>
<dbReference type="GO" id="GO:0046677">
    <property type="term" value="P:response to antibiotic"/>
    <property type="evidence" value="ECO:0007669"/>
    <property type="project" value="UniProtKB-UniRule"/>
</dbReference>
<accession>A0A2D2CWS7</accession>
<reference evidence="16" key="1">
    <citation type="submission" date="2017-10" db="EMBL/GenBank/DDBJ databases">
        <title>Completed PacBio SMRT sequence of Methylosinus trichosporium OB3b reveals presence of a third large plasmid.</title>
        <authorList>
            <person name="Charles T.C."/>
            <person name="Lynch M.D.J."/>
            <person name="Heil J.R."/>
            <person name="Cheng J."/>
        </authorList>
    </citation>
    <scope>NUCLEOTIDE SEQUENCE [LARGE SCALE GENOMIC DNA]</scope>
    <source>
        <strain evidence="16">OB3b</strain>
    </source>
</reference>
<comment type="similarity">
    <text evidence="2 14">Belongs to the UppP family.</text>
</comment>
<evidence type="ECO:0000313" key="15">
    <source>
        <dbReference type="EMBL" id="ATQ67197.1"/>
    </source>
</evidence>
<feature type="transmembrane region" description="Helical" evidence="14">
    <location>
        <begin position="97"/>
        <end position="120"/>
    </location>
</feature>
<evidence type="ECO:0000256" key="7">
    <source>
        <dbReference type="ARBA" id="ARBA00022801"/>
    </source>
</evidence>
<dbReference type="KEGG" id="mtw:CQW49_04285"/>
<dbReference type="RefSeq" id="WP_003613119.1">
    <property type="nucleotide sequence ID" value="NZ_ADVE02000001.1"/>
</dbReference>
<dbReference type="GO" id="GO:0008360">
    <property type="term" value="P:regulation of cell shape"/>
    <property type="evidence" value="ECO:0007669"/>
    <property type="project" value="UniProtKB-KW"/>
</dbReference>
<dbReference type="GO" id="GO:0009252">
    <property type="term" value="P:peptidoglycan biosynthetic process"/>
    <property type="evidence" value="ECO:0007669"/>
    <property type="project" value="UniProtKB-KW"/>
</dbReference>
<name>A0A2D2CWS7_METT3</name>
<proteinExistence type="inferred from homology"/>
<evidence type="ECO:0000256" key="4">
    <source>
        <dbReference type="ARBA" id="ARBA00021581"/>
    </source>
</evidence>
<feature type="transmembrane region" description="Helical" evidence="14">
    <location>
        <begin position="132"/>
        <end position="153"/>
    </location>
</feature>
<dbReference type="PANTHER" id="PTHR30622:SF4">
    <property type="entry name" value="UNDECAPRENYL-DIPHOSPHATASE"/>
    <property type="match status" value="1"/>
</dbReference>
<dbReference type="NCBIfam" id="TIGR00753">
    <property type="entry name" value="undec_PP_bacA"/>
    <property type="match status" value="1"/>
</dbReference>
<keyword evidence="14" id="KW-0573">Peptidoglycan synthesis</keyword>
<evidence type="ECO:0000256" key="12">
    <source>
        <dbReference type="ARBA" id="ARBA00032932"/>
    </source>
</evidence>
<evidence type="ECO:0000256" key="6">
    <source>
        <dbReference type="ARBA" id="ARBA00022692"/>
    </source>
</evidence>
<dbReference type="GO" id="GO:0005886">
    <property type="term" value="C:plasma membrane"/>
    <property type="evidence" value="ECO:0007669"/>
    <property type="project" value="UniProtKB-SubCell"/>
</dbReference>
<evidence type="ECO:0000256" key="8">
    <source>
        <dbReference type="ARBA" id="ARBA00022989"/>
    </source>
</evidence>
<comment type="subcellular location">
    <subcellularLocation>
        <location evidence="1 14">Cell membrane</location>
        <topology evidence="1 14">Multi-pass membrane protein</topology>
    </subcellularLocation>
</comment>
<keyword evidence="9 14" id="KW-0472">Membrane</keyword>
<dbReference type="PANTHER" id="PTHR30622">
    <property type="entry name" value="UNDECAPRENYL-DIPHOSPHATASE"/>
    <property type="match status" value="1"/>
</dbReference>
<evidence type="ECO:0000256" key="1">
    <source>
        <dbReference type="ARBA" id="ARBA00004651"/>
    </source>
</evidence>
<keyword evidence="5 14" id="KW-1003">Cell membrane</keyword>
<evidence type="ECO:0000256" key="11">
    <source>
        <dbReference type="ARBA" id="ARBA00032707"/>
    </source>
</evidence>
<dbReference type="Pfam" id="PF02673">
    <property type="entry name" value="BacA"/>
    <property type="match status" value="1"/>
</dbReference>
<dbReference type="Proteomes" id="UP000230709">
    <property type="component" value="Chromosome"/>
</dbReference>
<evidence type="ECO:0000256" key="13">
    <source>
        <dbReference type="ARBA" id="ARBA00047594"/>
    </source>
</evidence>